<evidence type="ECO:0000313" key="9">
    <source>
        <dbReference type="EMBL" id="OGK64426.1"/>
    </source>
</evidence>
<evidence type="ECO:0000256" key="5">
    <source>
        <dbReference type="ARBA" id="ARBA00035519"/>
    </source>
</evidence>
<dbReference type="InterPro" id="IPR005324">
    <property type="entry name" value="Ribosomal_uS5_C"/>
</dbReference>
<dbReference type="Pfam" id="PF03719">
    <property type="entry name" value="Ribosomal_S5_C"/>
    <property type="match status" value="1"/>
</dbReference>
<reference evidence="9 10" key="1">
    <citation type="journal article" date="2016" name="Nat. Commun.">
        <title>Thousands of microbial genomes shed light on interconnected biogeochemical processes in an aquifer system.</title>
        <authorList>
            <person name="Anantharaman K."/>
            <person name="Brown C.T."/>
            <person name="Hug L.A."/>
            <person name="Sharon I."/>
            <person name="Castelle C.J."/>
            <person name="Probst A.J."/>
            <person name="Thomas B.C."/>
            <person name="Singh A."/>
            <person name="Wilkins M.J."/>
            <person name="Karaoz U."/>
            <person name="Brodie E.L."/>
            <person name="Williams K.H."/>
            <person name="Hubbard S.S."/>
            <person name="Banfield J.F."/>
        </authorList>
    </citation>
    <scope>NUCLEOTIDE SEQUENCE [LARGE SCALE GENOMIC DNA]</scope>
</reference>
<protein>
    <recommendedName>
        <fullName evidence="4">Small ribosomal subunit protein uS5</fullName>
    </recommendedName>
    <alternativeName>
        <fullName evidence="5">30S ribosomal protein S5</fullName>
    </alternativeName>
</protein>
<dbReference type="Proteomes" id="UP000178450">
    <property type="component" value="Unassembled WGS sequence"/>
</dbReference>
<dbReference type="Gene3D" id="3.30.160.20">
    <property type="match status" value="1"/>
</dbReference>
<dbReference type="GO" id="GO:0005840">
    <property type="term" value="C:ribosome"/>
    <property type="evidence" value="ECO:0007669"/>
    <property type="project" value="UniProtKB-KW"/>
</dbReference>
<evidence type="ECO:0000259" key="8">
    <source>
        <dbReference type="PROSITE" id="PS50881"/>
    </source>
</evidence>
<dbReference type="PANTHER" id="PTHR48277">
    <property type="entry name" value="MITOCHONDRIAL RIBOSOMAL PROTEIN S5"/>
    <property type="match status" value="1"/>
</dbReference>
<keyword evidence="2 6" id="KW-0689">Ribosomal protein</keyword>
<keyword evidence="3 6" id="KW-0687">Ribonucleoprotein</keyword>
<dbReference type="AlphaFoldDB" id="A0A1F7K995"/>
<dbReference type="InterPro" id="IPR000851">
    <property type="entry name" value="Ribosomal_uS5"/>
</dbReference>
<dbReference type="GO" id="GO:0005737">
    <property type="term" value="C:cytoplasm"/>
    <property type="evidence" value="ECO:0007669"/>
    <property type="project" value="UniProtKB-ARBA"/>
</dbReference>
<name>A0A1F7K995_9BACT</name>
<dbReference type="InterPro" id="IPR020568">
    <property type="entry name" value="Ribosomal_Su5_D2-typ_SF"/>
</dbReference>
<dbReference type="Pfam" id="PF00333">
    <property type="entry name" value="Ribosomal_S5"/>
    <property type="match status" value="1"/>
</dbReference>
<accession>A0A1F7K995</accession>
<dbReference type="EMBL" id="MGBG01000021">
    <property type="protein sequence ID" value="OGK64426.1"/>
    <property type="molecule type" value="Genomic_DNA"/>
</dbReference>
<dbReference type="Gene3D" id="3.30.230.10">
    <property type="match status" value="1"/>
</dbReference>
<evidence type="ECO:0000313" key="10">
    <source>
        <dbReference type="Proteomes" id="UP000178450"/>
    </source>
</evidence>
<dbReference type="GO" id="GO:0006412">
    <property type="term" value="P:translation"/>
    <property type="evidence" value="ECO:0007669"/>
    <property type="project" value="InterPro"/>
</dbReference>
<dbReference type="FunFam" id="3.30.230.10:FF:000002">
    <property type="entry name" value="30S ribosomal protein S5"/>
    <property type="match status" value="1"/>
</dbReference>
<comment type="caution">
    <text evidence="9">The sequence shown here is derived from an EMBL/GenBank/DDBJ whole genome shotgun (WGS) entry which is preliminary data.</text>
</comment>
<dbReference type="GO" id="GO:0003723">
    <property type="term" value="F:RNA binding"/>
    <property type="evidence" value="ECO:0007669"/>
    <property type="project" value="InterPro"/>
</dbReference>
<comment type="similarity">
    <text evidence="1 7">Belongs to the universal ribosomal protein uS5 family.</text>
</comment>
<feature type="domain" description="S5 DRBM" evidence="8">
    <location>
        <begin position="7"/>
        <end position="70"/>
    </location>
</feature>
<organism evidence="9 10">
    <name type="scientific">Candidatus Roizmanbacteria bacterium RIFOXYA1_FULL_41_12</name>
    <dbReference type="NCBI Taxonomy" id="1802082"/>
    <lineage>
        <taxon>Bacteria</taxon>
        <taxon>Candidatus Roizmaniibacteriota</taxon>
    </lineage>
</organism>
<dbReference type="GO" id="GO:1990904">
    <property type="term" value="C:ribonucleoprotein complex"/>
    <property type="evidence" value="ECO:0007669"/>
    <property type="project" value="UniProtKB-UniRule"/>
</dbReference>
<dbReference type="InterPro" id="IPR014721">
    <property type="entry name" value="Ribsml_uS5_D2-typ_fold_subgr"/>
</dbReference>
<dbReference type="PANTHER" id="PTHR48277:SF1">
    <property type="entry name" value="MITOCHONDRIAL RIBOSOMAL PROTEIN S5"/>
    <property type="match status" value="1"/>
</dbReference>
<dbReference type="PROSITE" id="PS50881">
    <property type="entry name" value="S5_DSRBD"/>
    <property type="match status" value="1"/>
</dbReference>
<dbReference type="InterPro" id="IPR013810">
    <property type="entry name" value="Ribosomal_uS5_N"/>
</dbReference>
<evidence type="ECO:0000256" key="6">
    <source>
        <dbReference type="PROSITE-ProRule" id="PRU00268"/>
    </source>
</evidence>
<dbReference type="GO" id="GO:0003735">
    <property type="term" value="F:structural constituent of ribosome"/>
    <property type="evidence" value="ECO:0007669"/>
    <property type="project" value="UniProtKB-UniRule"/>
</dbReference>
<dbReference type="SUPFAM" id="SSF54211">
    <property type="entry name" value="Ribosomal protein S5 domain 2-like"/>
    <property type="match status" value="1"/>
</dbReference>
<evidence type="ECO:0000256" key="4">
    <source>
        <dbReference type="ARBA" id="ARBA00035255"/>
    </source>
</evidence>
<evidence type="ECO:0000256" key="1">
    <source>
        <dbReference type="ARBA" id="ARBA00008945"/>
    </source>
</evidence>
<gene>
    <name evidence="9" type="ORF">A2209_03875</name>
</gene>
<dbReference type="SUPFAM" id="SSF54768">
    <property type="entry name" value="dsRNA-binding domain-like"/>
    <property type="match status" value="1"/>
</dbReference>
<evidence type="ECO:0000256" key="3">
    <source>
        <dbReference type="ARBA" id="ARBA00023274"/>
    </source>
</evidence>
<evidence type="ECO:0000256" key="2">
    <source>
        <dbReference type="ARBA" id="ARBA00022980"/>
    </source>
</evidence>
<proteinExistence type="inferred from homology"/>
<evidence type="ECO:0000256" key="7">
    <source>
        <dbReference type="RuleBase" id="RU003823"/>
    </source>
</evidence>
<sequence length="149" mass="16163">MKQDSQLQEQVLDLRRVSRKVPGGNYASFSALVAVGDGKGGLGIGLAKALEVPRAINKALTKARKRMITIKLHGTTIPYDLMVKYNASKLLLKPAPEGTGLKVGSVVRPLMNMAGIKDLSGKIYGSNNKINLTYAVYELFKKLAYEQNG</sequence>